<protein>
    <submittedName>
        <fullName evidence="1">Uncharacterized protein</fullName>
    </submittedName>
</protein>
<comment type="caution">
    <text evidence="1">The sequence shown here is derived from an EMBL/GenBank/DDBJ whole genome shotgun (WGS) entry which is preliminary data.</text>
</comment>
<dbReference type="AlphaFoldDB" id="A0ABD1ZRV4"/>
<gene>
    <name evidence="1" type="ORF">R1flu_022321</name>
</gene>
<accession>A0ABD1ZRV4</accession>
<name>A0ABD1ZRV4_9MARC</name>
<keyword evidence="2" id="KW-1185">Reference proteome</keyword>
<sequence>MVKRFRLFSEQREPWQGDSRDYRSSFSFGFFVPKSFRVTPAEVNFATEMVEDPSQNWRQAVGSCTCPPLRPDVLALGFKSFDAMYDPMQLLCCYTVLADAVEILFFHVQGTATSIGVGLRNSRVLLREDLTVEVLELQRHVWLECWSPEQMPNFSILLLDSTKISAEIQQSEDTKVRSLSAQQAAEQFGIGVEGQGIADEDPLPGEFVMVPIVTVTFLYNPHLEGRCSKKMKTILEVNFCIEGSISDPDTFGWYHDELRLPFKCTSPDEVRMEKTQVLSETLMQTASITSGRENLIHDLKGKSRDYQGFAGYKTFVNFQGKQFSKEESLNFQFNESIF</sequence>
<reference evidence="1 2" key="1">
    <citation type="submission" date="2024-09" db="EMBL/GenBank/DDBJ databases">
        <title>Chromosome-scale assembly of Riccia fluitans.</title>
        <authorList>
            <person name="Paukszto L."/>
            <person name="Sawicki J."/>
            <person name="Karawczyk K."/>
            <person name="Piernik-Szablinska J."/>
            <person name="Szczecinska M."/>
            <person name="Mazdziarz M."/>
        </authorList>
    </citation>
    <scope>NUCLEOTIDE SEQUENCE [LARGE SCALE GENOMIC DNA]</scope>
    <source>
        <strain evidence="1">Rf_01</strain>
        <tissue evidence="1">Aerial parts of the thallus</tissue>
    </source>
</reference>
<dbReference type="Proteomes" id="UP001605036">
    <property type="component" value="Unassembled WGS sequence"/>
</dbReference>
<proteinExistence type="predicted"/>
<evidence type="ECO:0000313" key="1">
    <source>
        <dbReference type="EMBL" id="KAL2654193.1"/>
    </source>
</evidence>
<organism evidence="1 2">
    <name type="scientific">Riccia fluitans</name>
    <dbReference type="NCBI Taxonomy" id="41844"/>
    <lineage>
        <taxon>Eukaryota</taxon>
        <taxon>Viridiplantae</taxon>
        <taxon>Streptophyta</taxon>
        <taxon>Embryophyta</taxon>
        <taxon>Marchantiophyta</taxon>
        <taxon>Marchantiopsida</taxon>
        <taxon>Marchantiidae</taxon>
        <taxon>Marchantiales</taxon>
        <taxon>Ricciaceae</taxon>
        <taxon>Riccia</taxon>
    </lineage>
</organism>
<evidence type="ECO:0000313" key="2">
    <source>
        <dbReference type="Proteomes" id="UP001605036"/>
    </source>
</evidence>
<dbReference type="EMBL" id="JBHFFA010000001">
    <property type="protein sequence ID" value="KAL2654193.1"/>
    <property type="molecule type" value="Genomic_DNA"/>
</dbReference>